<dbReference type="InterPro" id="IPR013783">
    <property type="entry name" value="Ig-like_fold"/>
</dbReference>
<dbReference type="Gene3D" id="3.40.50.1700">
    <property type="entry name" value="Glycoside hydrolase family 3 C-terminal domain"/>
    <property type="match status" value="1"/>
</dbReference>
<dbReference type="RefSeq" id="WP_144094390.1">
    <property type="nucleotide sequence ID" value="NZ_CABHMX010000007.1"/>
</dbReference>
<dbReference type="InterPro" id="IPR026891">
    <property type="entry name" value="Fn3-like"/>
</dbReference>
<dbReference type="Pfam" id="PF00933">
    <property type="entry name" value="Glyco_hydro_3"/>
    <property type="match status" value="1"/>
</dbReference>
<dbReference type="SUPFAM" id="SSF51445">
    <property type="entry name" value="(Trans)glycosidases"/>
    <property type="match status" value="1"/>
</dbReference>
<dbReference type="SUPFAM" id="SSF52279">
    <property type="entry name" value="Beta-D-glucan exohydrolase, C-terminal domain"/>
    <property type="match status" value="1"/>
</dbReference>
<dbReference type="SMART" id="SM01217">
    <property type="entry name" value="Fn3_like"/>
    <property type="match status" value="1"/>
</dbReference>
<comment type="similarity">
    <text evidence="1">Belongs to the glycosyl hydrolase 3 family.</text>
</comment>
<keyword evidence="2 4" id="KW-0378">Hydrolase</keyword>
<dbReference type="AlphaFoldDB" id="A0A564W4W8"/>
<dbReference type="GO" id="GO:0008422">
    <property type="term" value="F:beta-glucosidase activity"/>
    <property type="evidence" value="ECO:0007669"/>
    <property type="project" value="UniProtKB-EC"/>
</dbReference>
<feature type="domain" description="Fibronectin type III-like" evidence="3">
    <location>
        <begin position="606"/>
        <end position="676"/>
    </location>
</feature>
<evidence type="ECO:0000256" key="1">
    <source>
        <dbReference type="ARBA" id="ARBA00005336"/>
    </source>
</evidence>
<organism evidence="4 5">
    <name type="scientific">Blautia luti</name>
    <dbReference type="NCBI Taxonomy" id="89014"/>
    <lineage>
        <taxon>Bacteria</taxon>
        <taxon>Bacillati</taxon>
        <taxon>Bacillota</taxon>
        <taxon>Clostridia</taxon>
        <taxon>Lachnospirales</taxon>
        <taxon>Lachnospiraceae</taxon>
        <taxon>Blautia</taxon>
    </lineage>
</organism>
<proteinExistence type="inferred from homology"/>
<dbReference type="EMBL" id="CABHNW010000134">
    <property type="protein sequence ID" value="VUX39949.1"/>
    <property type="molecule type" value="Genomic_DNA"/>
</dbReference>
<dbReference type="Pfam" id="PF14310">
    <property type="entry name" value="Fn3-like"/>
    <property type="match status" value="1"/>
</dbReference>
<dbReference type="Pfam" id="PF01915">
    <property type="entry name" value="Glyco_hydro_3_C"/>
    <property type="match status" value="1"/>
</dbReference>
<dbReference type="PRINTS" id="PR00133">
    <property type="entry name" value="GLHYDRLASE3"/>
</dbReference>
<keyword evidence="4" id="KW-0326">Glycosidase</keyword>
<evidence type="ECO:0000313" key="5">
    <source>
        <dbReference type="Proteomes" id="UP000408482"/>
    </source>
</evidence>
<sequence>MPGNTRTQRMQYNGKAKKIIDSLTLEEKVSLMSGTMTFEEVRGAIKKRTQEHYNQFPYPAGGITKQHVSPVLFVDGPRGVVCGNGRSTAFPVSMLRGATFDTELEEKIGEAIGEEVLAYGGNLFGGVCINLPYNPGWGRSQETYGEDTFQLGEMGAALVRGVQSKGVMACVKHFAFNQMENARFTVDITADKRTEREVFLPHFKKTIDAGAACIMSAYNSYQGKLCGHNEYLLNQVLKKEWGFDGFIMSDFVWGVKDTIEAVNGGQTMEMPNTKYFGECLVRAVETGEVSEEVIDDAALRIVRTVLAFDDGQSKADRKKVGCREHIELALEAAREGITLIKNDENILPLCKKETHKLLILGKLADKENTGDRGTSQVYPKYVVTILEGLIKNCPDTEVIYYPGKNVEHSKKMAREADAVIFVAGYDYRDEGEFVAQDKEDVFTGGVGGDRRNGLSLHKDEQELIEQVGSENPKSAVVLIGGNTIMLDSWSNKINAILFGYYPGMKGGQAVAEILFGDVNPGGKLPFTIPQKEEDLAEIDWNAEHQRYEYFHGYRKLEKESHTPAVPFGFGLSYTQFEVAKPQAWKEKNQICACAEIKNCGHRAGSEVLQLYIGFNNSKVKRAVKTLKGFRKVWLEPGERRTVTITCPTEELEWYNENTGEFELEHMNYEIYIGTSSADKDLYKITLDV</sequence>
<dbReference type="FunFam" id="2.60.40.10:FF:000495">
    <property type="entry name" value="Periplasmic beta-glucosidase"/>
    <property type="match status" value="1"/>
</dbReference>
<evidence type="ECO:0000259" key="3">
    <source>
        <dbReference type="SMART" id="SM01217"/>
    </source>
</evidence>
<dbReference type="InterPro" id="IPR002772">
    <property type="entry name" value="Glyco_hydro_3_C"/>
</dbReference>
<evidence type="ECO:0000256" key="2">
    <source>
        <dbReference type="ARBA" id="ARBA00022801"/>
    </source>
</evidence>
<dbReference type="GO" id="GO:0009251">
    <property type="term" value="P:glucan catabolic process"/>
    <property type="evidence" value="ECO:0007669"/>
    <property type="project" value="TreeGrafter"/>
</dbReference>
<dbReference type="InterPro" id="IPR036881">
    <property type="entry name" value="Glyco_hydro_3_C_sf"/>
</dbReference>
<dbReference type="Gene3D" id="3.20.20.300">
    <property type="entry name" value="Glycoside hydrolase, family 3, N-terminal domain"/>
    <property type="match status" value="1"/>
</dbReference>
<dbReference type="InterPro" id="IPR001764">
    <property type="entry name" value="Glyco_hydro_3_N"/>
</dbReference>
<dbReference type="PANTHER" id="PTHR42715:SF3">
    <property type="entry name" value="BETA-GLUCOSIDASE B-RELATED"/>
    <property type="match status" value="1"/>
</dbReference>
<dbReference type="PANTHER" id="PTHR42715">
    <property type="entry name" value="BETA-GLUCOSIDASE"/>
    <property type="match status" value="1"/>
</dbReference>
<dbReference type="InterPro" id="IPR050288">
    <property type="entry name" value="Cellulose_deg_GH3"/>
</dbReference>
<dbReference type="Gene3D" id="2.60.40.10">
    <property type="entry name" value="Immunoglobulins"/>
    <property type="match status" value="1"/>
</dbReference>
<protein>
    <submittedName>
        <fullName evidence="4">Thermostable beta-glucosidase B</fullName>
        <ecNumber evidence="4">3.2.1.21</ecNumber>
    </submittedName>
</protein>
<dbReference type="EC" id="3.2.1.21" evidence="4"/>
<dbReference type="InterPro" id="IPR017853">
    <property type="entry name" value="GH"/>
</dbReference>
<evidence type="ECO:0000313" key="4">
    <source>
        <dbReference type="EMBL" id="VUX39949.1"/>
    </source>
</evidence>
<name>A0A564W4W8_9FIRM</name>
<dbReference type="Proteomes" id="UP000408482">
    <property type="component" value="Unassembled WGS sequence"/>
</dbReference>
<dbReference type="InterPro" id="IPR036962">
    <property type="entry name" value="Glyco_hydro_3_N_sf"/>
</dbReference>
<gene>
    <name evidence="4" type="primary">bglB_1</name>
    <name evidence="4" type="ORF">RSSSTS7063_00549</name>
</gene>
<accession>A0A564W4W8</accession>
<keyword evidence="5" id="KW-1185">Reference proteome</keyword>
<reference evidence="4 5" key="1">
    <citation type="submission" date="2019-07" db="EMBL/GenBank/DDBJ databases">
        <authorList>
            <person name="Hibberd C M."/>
            <person name="Gehrig L. J."/>
            <person name="Chang H.-W."/>
            <person name="Venkatesh S."/>
        </authorList>
    </citation>
    <scope>NUCLEOTIDE SEQUENCE [LARGE SCALE GENOMIC DNA]</scope>
    <source>
        <strain evidence="4">Blautia_luti_SSTS_Bg7063</strain>
    </source>
</reference>